<name>A0A6J4H423_9CHLR</name>
<sequence length="26" mass="2697">WLNDIIPLKSNNAGGSVGNKRASTAL</sequence>
<dbReference type="AlphaFoldDB" id="A0A6J4H423"/>
<dbReference type="EMBL" id="CADCTR010000019">
    <property type="protein sequence ID" value="CAA9211952.1"/>
    <property type="molecule type" value="Genomic_DNA"/>
</dbReference>
<evidence type="ECO:0000313" key="1">
    <source>
        <dbReference type="EMBL" id="CAA9211952.1"/>
    </source>
</evidence>
<reference evidence="1" key="1">
    <citation type="submission" date="2020-02" db="EMBL/GenBank/DDBJ databases">
        <authorList>
            <person name="Meier V. D."/>
        </authorList>
    </citation>
    <scope>NUCLEOTIDE SEQUENCE</scope>
    <source>
        <strain evidence="1">AVDCRST_MAG93</strain>
    </source>
</reference>
<protein>
    <submittedName>
        <fullName evidence="1">Uncharacterized protein</fullName>
    </submittedName>
</protein>
<accession>A0A6J4H423</accession>
<feature type="non-terminal residue" evidence="1">
    <location>
        <position position="26"/>
    </location>
</feature>
<proteinExistence type="predicted"/>
<feature type="non-terminal residue" evidence="1">
    <location>
        <position position="1"/>
    </location>
</feature>
<organism evidence="1">
    <name type="scientific">uncultured Chloroflexia bacterium</name>
    <dbReference type="NCBI Taxonomy" id="1672391"/>
    <lineage>
        <taxon>Bacteria</taxon>
        <taxon>Bacillati</taxon>
        <taxon>Chloroflexota</taxon>
        <taxon>Chloroflexia</taxon>
        <taxon>environmental samples</taxon>
    </lineage>
</organism>
<gene>
    <name evidence="1" type="ORF">AVDCRST_MAG93-61</name>
</gene>